<comment type="caution">
    <text evidence="1">The sequence shown here is derived from an EMBL/GenBank/DDBJ whole genome shotgun (WGS) entry which is preliminary data.</text>
</comment>
<gene>
    <name evidence="1" type="ORF">DB30_05332</name>
</gene>
<organism evidence="1 2">
    <name type="scientific">Enhygromyxa salina</name>
    <dbReference type="NCBI Taxonomy" id="215803"/>
    <lineage>
        <taxon>Bacteria</taxon>
        <taxon>Pseudomonadati</taxon>
        <taxon>Myxococcota</taxon>
        <taxon>Polyangia</taxon>
        <taxon>Nannocystales</taxon>
        <taxon>Nannocystaceae</taxon>
        <taxon>Enhygromyxa</taxon>
    </lineage>
</organism>
<protein>
    <submittedName>
        <fullName evidence="1">Uncharacterized protein</fullName>
    </submittedName>
</protein>
<reference evidence="1 2" key="1">
    <citation type="submission" date="2014-12" db="EMBL/GenBank/DDBJ databases">
        <title>Genome assembly of Enhygromyxa salina DSM 15201.</title>
        <authorList>
            <person name="Sharma G."/>
            <person name="Subramanian S."/>
        </authorList>
    </citation>
    <scope>NUCLEOTIDE SEQUENCE [LARGE SCALE GENOMIC DNA]</scope>
    <source>
        <strain evidence="1 2">DSM 15201</strain>
    </source>
</reference>
<dbReference type="EMBL" id="JMCC02000048">
    <property type="protein sequence ID" value="KIG15762.1"/>
    <property type="molecule type" value="Genomic_DNA"/>
</dbReference>
<evidence type="ECO:0000313" key="1">
    <source>
        <dbReference type="EMBL" id="KIG15762.1"/>
    </source>
</evidence>
<dbReference type="AlphaFoldDB" id="A0A0C2D6W8"/>
<accession>A0A0C2D6W8</accession>
<proteinExistence type="predicted"/>
<evidence type="ECO:0000313" key="2">
    <source>
        <dbReference type="Proteomes" id="UP000031599"/>
    </source>
</evidence>
<sequence>MQPTPTFEATVVAELPQQLFRLDTSEGQLVAGPSEECKRLGVPVRTGQRVLCRRASLDPGRGVILGLAR</sequence>
<name>A0A0C2D6W8_9BACT</name>
<dbReference type="Proteomes" id="UP000031599">
    <property type="component" value="Unassembled WGS sequence"/>
</dbReference>